<keyword evidence="3" id="KW-1185">Reference proteome</keyword>
<sequence>MQQPINAEYIKEIIDKTNNLGYLDIQGKTLKEKQDNFRNLIQEKLKSYNNDGRKDSDN</sequence>
<dbReference type="Proteomes" id="UP000254329">
    <property type="component" value="Unassembled WGS sequence"/>
</dbReference>
<dbReference type="Proteomes" id="UP000254496">
    <property type="component" value="Unassembled WGS sequence"/>
</dbReference>
<dbReference type="RefSeq" id="WP_158077965.1">
    <property type="nucleotide sequence ID" value="NZ_MUXZ01000016.1"/>
</dbReference>
<evidence type="ECO:0000313" key="2">
    <source>
        <dbReference type="EMBL" id="STO68833.1"/>
    </source>
</evidence>
<dbReference type="AlphaFoldDB" id="A0A377HUW2"/>
<evidence type="ECO:0000313" key="4">
    <source>
        <dbReference type="Proteomes" id="UP000254496"/>
    </source>
</evidence>
<evidence type="ECO:0000313" key="3">
    <source>
        <dbReference type="Proteomes" id="UP000254329"/>
    </source>
</evidence>
<name>A0A377HUW2_9PAST</name>
<organism evidence="1 3">
    <name type="scientific">Canicola haemoglobinophilus</name>
    <dbReference type="NCBI Taxonomy" id="733"/>
    <lineage>
        <taxon>Bacteria</taxon>
        <taxon>Pseudomonadati</taxon>
        <taxon>Pseudomonadota</taxon>
        <taxon>Gammaproteobacteria</taxon>
        <taxon>Pasteurellales</taxon>
        <taxon>Pasteurellaceae</taxon>
        <taxon>Canicola</taxon>
    </lineage>
</organism>
<gene>
    <name evidence="1" type="ORF">NCTC1659_01508</name>
    <name evidence="2" type="ORF">NCTC8540_01347</name>
</gene>
<protein>
    <submittedName>
        <fullName evidence="1">Uncharacterized protein</fullName>
    </submittedName>
</protein>
<evidence type="ECO:0000313" key="1">
    <source>
        <dbReference type="EMBL" id="STO60232.1"/>
    </source>
</evidence>
<dbReference type="EMBL" id="UGHJ01000001">
    <property type="protein sequence ID" value="STO68833.1"/>
    <property type="molecule type" value="Genomic_DNA"/>
</dbReference>
<accession>A0A377HUW2</accession>
<proteinExistence type="predicted"/>
<dbReference type="EMBL" id="UGHF01000001">
    <property type="protein sequence ID" value="STO60232.1"/>
    <property type="molecule type" value="Genomic_DNA"/>
</dbReference>
<reference evidence="3 4" key="1">
    <citation type="submission" date="2018-06" db="EMBL/GenBank/DDBJ databases">
        <authorList>
            <consortium name="Pathogen Informatics"/>
            <person name="Doyle S."/>
        </authorList>
    </citation>
    <scope>NUCLEOTIDE SEQUENCE [LARGE SCALE GENOMIC DNA]</scope>
    <source>
        <strain evidence="1 3">NCTC1659</strain>
        <strain evidence="2 4">NCTC8540</strain>
    </source>
</reference>